<dbReference type="InterPro" id="IPR002347">
    <property type="entry name" value="SDR_fam"/>
</dbReference>
<dbReference type="GO" id="GO:0016491">
    <property type="term" value="F:oxidoreductase activity"/>
    <property type="evidence" value="ECO:0007669"/>
    <property type="project" value="UniProtKB-KW"/>
</dbReference>
<feature type="compositionally biased region" description="Low complexity" evidence="4">
    <location>
        <begin position="221"/>
        <end position="236"/>
    </location>
</feature>
<dbReference type="InterPro" id="IPR036291">
    <property type="entry name" value="NAD(P)-bd_dom_sf"/>
</dbReference>
<dbReference type="Gene3D" id="3.40.50.720">
    <property type="entry name" value="NAD(P)-binding Rossmann-like Domain"/>
    <property type="match status" value="1"/>
</dbReference>
<evidence type="ECO:0000256" key="2">
    <source>
        <dbReference type="ARBA" id="ARBA00023002"/>
    </source>
</evidence>
<dbReference type="Proteomes" id="UP000630528">
    <property type="component" value="Unassembled WGS sequence"/>
</dbReference>
<gene>
    <name evidence="5" type="ORF">JJB11_21640</name>
</gene>
<dbReference type="SUPFAM" id="SSF51735">
    <property type="entry name" value="NAD(P)-binding Rossmann-fold domains"/>
    <property type="match status" value="1"/>
</dbReference>
<dbReference type="InterPro" id="IPR020904">
    <property type="entry name" value="Sc_DH/Rdtase_CS"/>
</dbReference>
<dbReference type="PROSITE" id="PS00061">
    <property type="entry name" value="ADH_SHORT"/>
    <property type="match status" value="1"/>
</dbReference>
<accession>A0A934TWU4</accession>
<protein>
    <submittedName>
        <fullName evidence="5">SDR family oxidoreductase</fullName>
    </submittedName>
</protein>
<evidence type="ECO:0000256" key="3">
    <source>
        <dbReference type="RuleBase" id="RU000363"/>
    </source>
</evidence>
<feature type="region of interest" description="Disordered" evidence="4">
    <location>
        <begin position="200"/>
        <end position="236"/>
    </location>
</feature>
<reference evidence="5" key="2">
    <citation type="submission" date="2021-01" db="EMBL/GenBank/DDBJ databases">
        <authorList>
            <person name="Kang M."/>
        </authorList>
    </citation>
    <scope>NUCLEOTIDE SEQUENCE</scope>
    <source>
        <strain evidence="5">KACC 17527</strain>
    </source>
</reference>
<dbReference type="AlphaFoldDB" id="A0A934TWU4"/>
<dbReference type="PANTHER" id="PTHR24321">
    <property type="entry name" value="DEHYDROGENASES, SHORT CHAIN"/>
    <property type="match status" value="1"/>
</dbReference>
<evidence type="ECO:0000313" key="5">
    <source>
        <dbReference type="EMBL" id="MBK6008711.1"/>
    </source>
</evidence>
<keyword evidence="2" id="KW-0560">Oxidoreductase</keyword>
<evidence type="ECO:0000313" key="6">
    <source>
        <dbReference type="Proteomes" id="UP000630528"/>
    </source>
</evidence>
<keyword evidence="6" id="KW-1185">Reference proteome</keyword>
<dbReference type="Pfam" id="PF00106">
    <property type="entry name" value="adh_short"/>
    <property type="match status" value="1"/>
</dbReference>
<dbReference type="PRINTS" id="PR00080">
    <property type="entry name" value="SDRFAMILY"/>
</dbReference>
<sequence length="236" mass="24466">MSTSPSADCSACHFPPPSFPGLSGRLAWVTGHRGGIGSEVARLLEASGCQVAGLDLPDVDLADLGALESRAAQLAREHGAPQVLVNCAGTTLLGSIPDTSLADLQRVMAVNFTAPFLLMKSVLPDMVRAGGGAIVNVASDQALIGKPLSAAYGASKGALAQLTRSAAIDFGRHNVRVNCIAPGSTDTAMLREVMESSRSFESLFPPPSGVGWHGRPKSRSPRCSSRPQRLRSSPAP</sequence>
<evidence type="ECO:0000256" key="4">
    <source>
        <dbReference type="SAM" id="MobiDB-lite"/>
    </source>
</evidence>
<dbReference type="CDD" id="cd05233">
    <property type="entry name" value="SDR_c"/>
    <property type="match status" value="1"/>
</dbReference>
<dbReference type="EMBL" id="JAEPWM010000011">
    <property type="protein sequence ID" value="MBK6008711.1"/>
    <property type="molecule type" value="Genomic_DNA"/>
</dbReference>
<dbReference type="PRINTS" id="PR00081">
    <property type="entry name" value="GDHRDH"/>
</dbReference>
<comment type="caution">
    <text evidence="5">The sequence shown here is derived from an EMBL/GenBank/DDBJ whole genome shotgun (WGS) entry which is preliminary data.</text>
</comment>
<organism evidence="5 6">
    <name type="scientific">Ramlibacter ginsenosidimutans</name>
    <dbReference type="NCBI Taxonomy" id="502333"/>
    <lineage>
        <taxon>Bacteria</taxon>
        <taxon>Pseudomonadati</taxon>
        <taxon>Pseudomonadota</taxon>
        <taxon>Betaproteobacteria</taxon>
        <taxon>Burkholderiales</taxon>
        <taxon>Comamonadaceae</taxon>
        <taxon>Ramlibacter</taxon>
    </lineage>
</organism>
<comment type="similarity">
    <text evidence="1 3">Belongs to the short-chain dehydrogenases/reductases (SDR) family.</text>
</comment>
<evidence type="ECO:0000256" key="1">
    <source>
        <dbReference type="ARBA" id="ARBA00006484"/>
    </source>
</evidence>
<reference evidence="5" key="1">
    <citation type="journal article" date="2012" name="J. Microbiol. Biotechnol.">
        <title>Ramlibacter ginsenosidimutans sp. nov., with ginsenoside-converting activity.</title>
        <authorList>
            <person name="Wang L."/>
            <person name="An D.S."/>
            <person name="Kim S.G."/>
            <person name="Jin F.X."/>
            <person name="Kim S.C."/>
            <person name="Lee S.T."/>
            <person name="Im W.T."/>
        </authorList>
    </citation>
    <scope>NUCLEOTIDE SEQUENCE</scope>
    <source>
        <strain evidence="5">KACC 17527</strain>
    </source>
</reference>
<dbReference type="PANTHER" id="PTHR24321:SF8">
    <property type="entry name" value="ESTRADIOL 17-BETA-DEHYDROGENASE 8-RELATED"/>
    <property type="match status" value="1"/>
</dbReference>
<name>A0A934TWU4_9BURK</name>
<proteinExistence type="inferred from homology"/>